<dbReference type="OrthoDB" id="5292100at2"/>
<keyword evidence="4 5" id="KW-0560">Oxidoreductase</keyword>
<dbReference type="PANTHER" id="PTHR10851">
    <property type="entry name" value="PYRIDOXINE-5-PHOSPHATE OXIDASE"/>
    <property type="match status" value="1"/>
</dbReference>
<feature type="binding site" evidence="5 6">
    <location>
        <position position="69"/>
    </location>
    <ligand>
        <name>substrate</name>
    </ligand>
</feature>
<comment type="similarity">
    <text evidence="1 5">Belongs to the pyridoxamine 5'-phosphate oxidase family.</text>
</comment>
<feature type="binding site" evidence="6">
    <location>
        <begin position="11"/>
        <end position="14"/>
    </location>
    <ligand>
        <name>substrate</name>
    </ligand>
</feature>
<feature type="binding site" evidence="5 7">
    <location>
        <position position="188"/>
    </location>
    <ligand>
        <name>FMN</name>
        <dbReference type="ChEBI" id="CHEBI:58210"/>
    </ligand>
</feature>
<proteinExistence type="inferred from homology"/>
<dbReference type="GeneID" id="65279979"/>
<comment type="cofactor">
    <cofactor evidence="5 7">
        <name>FMN</name>
        <dbReference type="ChEBI" id="CHEBI:58210"/>
    </cofactor>
    <text evidence="5 7">Binds 1 FMN per subunit.</text>
</comment>
<dbReference type="EMBL" id="QKQP01000001">
    <property type="protein sequence ID" value="PZD82297.1"/>
    <property type="molecule type" value="Genomic_DNA"/>
</dbReference>
<comment type="catalytic activity">
    <reaction evidence="5">
        <text>pyridoxamine 5'-phosphate + O2 + H2O = pyridoxal 5'-phosphate + H2O2 + NH4(+)</text>
        <dbReference type="Rhea" id="RHEA:15817"/>
        <dbReference type="ChEBI" id="CHEBI:15377"/>
        <dbReference type="ChEBI" id="CHEBI:15379"/>
        <dbReference type="ChEBI" id="CHEBI:16240"/>
        <dbReference type="ChEBI" id="CHEBI:28938"/>
        <dbReference type="ChEBI" id="CHEBI:58451"/>
        <dbReference type="ChEBI" id="CHEBI:597326"/>
        <dbReference type="EC" id="1.4.3.5"/>
    </reaction>
</comment>
<dbReference type="GO" id="GO:0008615">
    <property type="term" value="P:pyridoxine biosynthetic process"/>
    <property type="evidence" value="ECO:0007669"/>
    <property type="project" value="UniProtKB-UniRule"/>
</dbReference>
<evidence type="ECO:0000256" key="6">
    <source>
        <dbReference type="PIRSR" id="PIRSR000190-1"/>
    </source>
</evidence>
<dbReference type="Proteomes" id="UP000248886">
    <property type="component" value="Unassembled WGS sequence"/>
</dbReference>
<evidence type="ECO:0000256" key="7">
    <source>
        <dbReference type="PIRSR" id="PIRSR000190-2"/>
    </source>
</evidence>
<feature type="binding site" evidence="5 6">
    <location>
        <position position="126"/>
    </location>
    <ligand>
        <name>substrate</name>
    </ligand>
</feature>
<evidence type="ECO:0000313" key="10">
    <source>
        <dbReference type="EMBL" id="PZD82297.1"/>
    </source>
</evidence>
<dbReference type="HAMAP" id="MF_01629">
    <property type="entry name" value="PdxH"/>
    <property type="match status" value="1"/>
</dbReference>
<comment type="catalytic activity">
    <reaction evidence="5">
        <text>pyridoxine 5'-phosphate + O2 = pyridoxal 5'-phosphate + H2O2</text>
        <dbReference type="Rhea" id="RHEA:15149"/>
        <dbReference type="ChEBI" id="CHEBI:15379"/>
        <dbReference type="ChEBI" id="CHEBI:16240"/>
        <dbReference type="ChEBI" id="CHEBI:58589"/>
        <dbReference type="ChEBI" id="CHEBI:597326"/>
        <dbReference type="EC" id="1.4.3.5"/>
    </reaction>
</comment>
<protein>
    <recommendedName>
        <fullName evidence="5">Pyridoxine/pyridoxamine 5'-phosphate oxidase</fullName>
        <ecNumber evidence="5">1.4.3.5</ecNumber>
    </recommendedName>
    <alternativeName>
        <fullName evidence="5">PNP/PMP oxidase</fullName>
        <shortName evidence="5">PNPOx</shortName>
    </alternativeName>
    <alternativeName>
        <fullName evidence="5">Pyridoxal 5'-phosphate synthase</fullName>
    </alternativeName>
</protein>
<dbReference type="InterPro" id="IPR012349">
    <property type="entry name" value="Split_barrel_FMN-bd"/>
</dbReference>
<feature type="binding site" evidence="5 7">
    <location>
        <begin position="64"/>
        <end position="69"/>
    </location>
    <ligand>
        <name>FMN</name>
        <dbReference type="ChEBI" id="CHEBI:58210"/>
    </ligand>
</feature>
<comment type="pathway">
    <text evidence="5">Cofactor metabolism; pyridoxal 5'-phosphate salvage; pyridoxal 5'-phosphate from pyridoxamine 5'-phosphate: step 1/1.</text>
</comment>
<feature type="domain" description="Pyridoxine 5'-phosphate oxidase dimerisation C-terminal" evidence="9">
    <location>
        <begin position="175"/>
        <end position="218"/>
    </location>
</feature>
<dbReference type="RefSeq" id="WP_012536245.1">
    <property type="nucleotide sequence ID" value="NZ_AP025160.1"/>
</dbReference>
<dbReference type="Pfam" id="PF10590">
    <property type="entry name" value="PNP_phzG_C"/>
    <property type="match status" value="1"/>
</dbReference>
<comment type="caution">
    <text evidence="5">Lacks conserved residue(s) required for the propagation of feature annotation.</text>
</comment>
<comment type="function">
    <text evidence="5">Catalyzes the oxidation of either pyridoxine 5'-phosphate (PNP) or pyridoxamine 5'-phosphate (PMP) into pyridoxal 5'-phosphate (PLP).</text>
</comment>
<dbReference type="Pfam" id="PF01243">
    <property type="entry name" value="PNPOx_N"/>
    <property type="match status" value="1"/>
</dbReference>
<evidence type="ECO:0000259" key="9">
    <source>
        <dbReference type="Pfam" id="PF10590"/>
    </source>
</evidence>
<dbReference type="InterPro" id="IPR019740">
    <property type="entry name" value="Pyridox_Oxase_CS"/>
</dbReference>
<dbReference type="SUPFAM" id="SSF50475">
    <property type="entry name" value="FMN-binding split barrel"/>
    <property type="match status" value="1"/>
</dbReference>
<keyword evidence="3 5" id="KW-0288">FMN</keyword>
<reference evidence="10 11" key="1">
    <citation type="submission" date="2018-06" db="EMBL/GenBank/DDBJ databases">
        <title>Draft sequence of Acidithiobacillus ferrooxidans CCM 4253.</title>
        <authorList>
            <person name="Moya-Beltran A."/>
            <person name="Castro M."/>
            <person name="Covarrubias P.C."/>
            <person name="Issotta F."/>
            <person name="Janiczek O."/>
            <person name="Mandl M."/>
            <person name="Kucera J."/>
            <person name="Quatrini R."/>
        </authorList>
    </citation>
    <scope>NUCLEOTIDE SEQUENCE [LARGE SCALE GENOMIC DNA]</scope>
    <source>
        <strain evidence="10 11">CCM 4253</strain>
    </source>
</reference>
<dbReference type="InterPro" id="IPR011576">
    <property type="entry name" value="Pyridox_Oxase_N"/>
</dbReference>
<evidence type="ECO:0000259" key="8">
    <source>
        <dbReference type="Pfam" id="PF01243"/>
    </source>
</evidence>
<comment type="subunit">
    <text evidence="5">Homodimer.</text>
</comment>
<comment type="pathway">
    <text evidence="5">Cofactor metabolism; pyridoxal 5'-phosphate salvage; pyridoxal 5'-phosphate from pyridoxine 5'-phosphate: step 1/1.</text>
</comment>
<accession>A0A2W1KSV9</accession>
<evidence type="ECO:0000256" key="3">
    <source>
        <dbReference type="ARBA" id="ARBA00022643"/>
    </source>
</evidence>
<dbReference type="AlphaFoldDB" id="A0A2W1KSV9"/>
<dbReference type="PIRSF" id="PIRSF000190">
    <property type="entry name" value="Pyd_amn-ph_oxd"/>
    <property type="match status" value="1"/>
</dbReference>
<dbReference type="InterPro" id="IPR000659">
    <property type="entry name" value="Pyridox_Oxase"/>
</dbReference>
<feature type="binding site" evidence="5 6">
    <location>
        <position position="130"/>
    </location>
    <ligand>
        <name>substrate</name>
    </ligand>
</feature>
<dbReference type="NCBIfam" id="TIGR00558">
    <property type="entry name" value="pdxH"/>
    <property type="match status" value="1"/>
</dbReference>
<feature type="binding site" evidence="5 7">
    <location>
        <position position="198"/>
    </location>
    <ligand>
        <name>FMN</name>
        <dbReference type="ChEBI" id="CHEBI:58210"/>
    </ligand>
</feature>
<dbReference type="GO" id="GO:0004733">
    <property type="term" value="F:pyridoxamine phosphate oxidase activity"/>
    <property type="evidence" value="ECO:0007669"/>
    <property type="project" value="UniProtKB-UniRule"/>
</dbReference>
<dbReference type="InterPro" id="IPR019576">
    <property type="entry name" value="Pyridoxamine_oxidase_dimer_C"/>
</dbReference>
<dbReference type="EC" id="1.4.3.5" evidence="5"/>
<feature type="binding site" evidence="5 7">
    <location>
        <begin position="143"/>
        <end position="144"/>
    </location>
    <ligand>
        <name>FMN</name>
        <dbReference type="ChEBI" id="CHEBI:58210"/>
    </ligand>
</feature>
<evidence type="ECO:0000256" key="5">
    <source>
        <dbReference type="HAMAP-Rule" id="MF_01629"/>
    </source>
</evidence>
<sequence>MEGEIDHRSTRRDYVHSELHRKDLNPDPFHQFSDWLAAAIAAHNFDATAMALATSDAEGHPDVRIVLLKHFDESGLCWYTDQRSPMGRQLAANPQAAVVFYWPENDRQVRVDGTVEKLSDVEADAYFQQRPEGSRFAAAASEQSQPIASRAALEQRVAALRARYPAGDVPRNPAWGGYRLQPEHFEFWQGRRSRLHDRFRYSRPADTGGAWVIQRLMP</sequence>
<feature type="binding site" evidence="5 7">
    <location>
        <position position="108"/>
    </location>
    <ligand>
        <name>FMN</name>
        <dbReference type="ChEBI" id="CHEBI:58210"/>
    </ligand>
</feature>
<feature type="domain" description="Pyridoxamine 5'-phosphate oxidase N-terminal" evidence="8">
    <location>
        <begin position="46"/>
        <end position="162"/>
    </location>
</feature>
<name>A0A2W1KSV9_ACIFR</name>
<evidence type="ECO:0000256" key="4">
    <source>
        <dbReference type="ARBA" id="ARBA00023002"/>
    </source>
</evidence>
<dbReference type="PROSITE" id="PS01064">
    <property type="entry name" value="PYRIDOX_OXIDASE"/>
    <property type="match status" value="1"/>
</dbReference>
<feature type="binding site" evidence="5 6">
    <location>
        <begin position="194"/>
        <end position="196"/>
    </location>
    <ligand>
        <name>substrate</name>
    </ligand>
</feature>
<evidence type="ECO:0000256" key="1">
    <source>
        <dbReference type="ARBA" id="ARBA00007301"/>
    </source>
</evidence>
<dbReference type="OMA" id="NVPEPHA"/>
<feature type="binding site" evidence="5 6">
    <location>
        <position position="134"/>
    </location>
    <ligand>
        <name>substrate</name>
    </ligand>
</feature>
<dbReference type="PANTHER" id="PTHR10851:SF0">
    <property type="entry name" value="PYRIDOXINE-5'-PHOSPHATE OXIDASE"/>
    <property type="match status" value="1"/>
</dbReference>
<evidence type="ECO:0000313" key="11">
    <source>
        <dbReference type="Proteomes" id="UP000248886"/>
    </source>
</evidence>
<comment type="caution">
    <text evidence="10">The sequence shown here is derived from an EMBL/GenBank/DDBJ whole genome shotgun (WGS) entry which is preliminary data.</text>
</comment>
<gene>
    <name evidence="5 10" type="primary">pdxH</name>
    <name evidence="10" type="ORF">DN052_04525</name>
</gene>
<keyword evidence="5" id="KW-0664">Pyridoxine biosynthesis</keyword>
<dbReference type="UniPathway" id="UPA01068">
    <property type="reaction ID" value="UER00304"/>
</dbReference>
<dbReference type="GO" id="GO:0010181">
    <property type="term" value="F:FMN binding"/>
    <property type="evidence" value="ECO:0007669"/>
    <property type="project" value="UniProtKB-UniRule"/>
</dbReference>
<dbReference type="Gene3D" id="2.30.110.10">
    <property type="entry name" value="Electron Transport, Fmn-binding Protein, Chain A"/>
    <property type="match status" value="1"/>
</dbReference>
<keyword evidence="2 5" id="KW-0285">Flavoprotein</keyword>
<dbReference type="NCBIfam" id="NF004231">
    <property type="entry name" value="PRK05679.1"/>
    <property type="match status" value="1"/>
</dbReference>
<organism evidence="10 11">
    <name type="scientific">Acidithiobacillus ferrooxidans</name>
    <name type="common">Thiobacillus ferrooxidans</name>
    <dbReference type="NCBI Taxonomy" id="920"/>
    <lineage>
        <taxon>Bacteria</taxon>
        <taxon>Pseudomonadati</taxon>
        <taxon>Pseudomonadota</taxon>
        <taxon>Acidithiobacillia</taxon>
        <taxon>Acidithiobacillales</taxon>
        <taxon>Acidithiobacillaceae</taxon>
        <taxon>Acidithiobacillus</taxon>
    </lineage>
</organism>
<evidence type="ECO:0000256" key="2">
    <source>
        <dbReference type="ARBA" id="ARBA00022630"/>
    </source>
</evidence>
<feature type="binding site" evidence="5 7">
    <location>
        <begin position="79"/>
        <end position="80"/>
    </location>
    <ligand>
        <name>FMN</name>
        <dbReference type="ChEBI" id="CHEBI:58210"/>
    </ligand>
</feature>